<dbReference type="InParanoid" id="A0A074YKR4"/>
<accession>A0A074YKR4</accession>
<dbReference type="AlphaFoldDB" id="A0A074YKR4"/>
<organism evidence="2 3">
    <name type="scientific">Aureobasidium subglaciale (strain EXF-2481)</name>
    <name type="common">Aureobasidium pullulans var. subglaciale</name>
    <dbReference type="NCBI Taxonomy" id="1043005"/>
    <lineage>
        <taxon>Eukaryota</taxon>
        <taxon>Fungi</taxon>
        <taxon>Dikarya</taxon>
        <taxon>Ascomycota</taxon>
        <taxon>Pezizomycotina</taxon>
        <taxon>Dothideomycetes</taxon>
        <taxon>Dothideomycetidae</taxon>
        <taxon>Dothideales</taxon>
        <taxon>Saccotheciaceae</taxon>
        <taxon>Aureobasidium</taxon>
    </lineage>
</organism>
<evidence type="ECO:0000256" key="1">
    <source>
        <dbReference type="SAM" id="MobiDB-lite"/>
    </source>
</evidence>
<dbReference type="GeneID" id="25369989"/>
<dbReference type="RefSeq" id="XP_013345167.1">
    <property type="nucleotide sequence ID" value="XM_013489713.1"/>
</dbReference>
<dbReference type="Proteomes" id="UP000030641">
    <property type="component" value="Unassembled WGS sequence"/>
</dbReference>
<feature type="region of interest" description="Disordered" evidence="1">
    <location>
        <begin position="103"/>
        <end position="127"/>
    </location>
</feature>
<protein>
    <submittedName>
        <fullName evidence="2">Uncharacterized protein</fullName>
    </submittedName>
</protein>
<evidence type="ECO:0000313" key="2">
    <source>
        <dbReference type="EMBL" id="KEQ96614.1"/>
    </source>
</evidence>
<keyword evidence="3" id="KW-1185">Reference proteome</keyword>
<dbReference type="HOGENOM" id="CLU_1731091_0_0_1"/>
<proteinExistence type="predicted"/>
<gene>
    <name evidence="2" type="ORF">AUEXF2481DRAFT_648373</name>
</gene>
<dbReference type="EMBL" id="KL584756">
    <property type="protein sequence ID" value="KEQ96614.1"/>
    <property type="molecule type" value="Genomic_DNA"/>
</dbReference>
<evidence type="ECO:0000313" key="3">
    <source>
        <dbReference type="Proteomes" id="UP000030641"/>
    </source>
</evidence>
<name>A0A074YKR4_AURSE</name>
<reference evidence="2 3" key="1">
    <citation type="journal article" date="2014" name="BMC Genomics">
        <title>Genome sequencing of four Aureobasidium pullulans varieties: biotechnological potential, stress tolerance, and description of new species.</title>
        <authorList>
            <person name="Gostin Ar C."/>
            <person name="Ohm R.A."/>
            <person name="Kogej T."/>
            <person name="Sonjak S."/>
            <person name="Turk M."/>
            <person name="Zajc J."/>
            <person name="Zalar P."/>
            <person name="Grube M."/>
            <person name="Sun H."/>
            <person name="Han J."/>
            <person name="Sharma A."/>
            <person name="Chiniquy J."/>
            <person name="Ngan C.Y."/>
            <person name="Lipzen A."/>
            <person name="Barry K."/>
            <person name="Grigoriev I.V."/>
            <person name="Gunde-Cimerman N."/>
        </authorList>
    </citation>
    <scope>NUCLEOTIDE SEQUENCE [LARGE SCALE GENOMIC DNA]</scope>
    <source>
        <strain evidence="2 3">EXF-2481</strain>
    </source>
</reference>
<sequence length="151" mass="17203">MACWIVISFIQHYSHIRGVFAQHRDAQLVERDSLRQCDAISGCHQDDPVCKYKSLLHVYMLLCPIRYVGYVLARKCQIHSGKIQSDHDVGGRDTTKQLCRVPDHSESGVMSPLKSRPNDVNKTRSNNLDQPYRHAIMQLSYATTGSSCREI</sequence>